<sequence length="81" mass="8891">MGEIDGDLLLFHIDSSVLACDGAIRDLHLPEGASIALIVRGPKLLAARGHTILREDDQVYVFSQHEERALVTLIFGQPKEV</sequence>
<dbReference type="InterPro" id="IPR006037">
    <property type="entry name" value="RCK_C"/>
</dbReference>
<dbReference type="SUPFAM" id="SSF116726">
    <property type="entry name" value="TrkA C-terminal domain-like"/>
    <property type="match status" value="1"/>
</dbReference>
<dbReference type="Pfam" id="PF02080">
    <property type="entry name" value="TrkA_C"/>
    <property type="match status" value="1"/>
</dbReference>
<gene>
    <name evidence="2" type="primary">nhaP2</name>
    <name evidence="2" type="ORF">Poly30_33550</name>
</gene>
<keyword evidence="3" id="KW-1185">Reference proteome</keyword>
<dbReference type="GO" id="GO:0006813">
    <property type="term" value="P:potassium ion transport"/>
    <property type="evidence" value="ECO:0007669"/>
    <property type="project" value="InterPro"/>
</dbReference>
<dbReference type="Gene3D" id="3.30.70.1450">
    <property type="entry name" value="Regulator of K+ conductance, C-terminal domain"/>
    <property type="match status" value="1"/>
</dbReference>
<protein>
    <submittedName>
        <fullName evidence="2">K(+)/H(+) antiporter NhaP2</fullName>
    </submittedName>
</protein>
<reference evidence="2 3" key="1">
    <citation type="submission" date="2019-02" db="EMBL/GenBank/DDBJ databases">
        <title>Deep-cultivation of Planctomycetes and their phenomic and genomic characterization uncovers novel biology.</title>
        <authorList>
            <person name="Wiegand S."/>
            <person name="Jogler M."/>
            <person name="Boedeker C."/>
            <person name="Pinto D."/>
            <person name="Vollmers J."/>
            <person name="Rivas-Marin E."/>
            <person name="Kohn T."/>
            <person name="Peeters S.H."/>
            <person name="Heuer A."/>
            <person name="Rast P."/>
            <person name="Oberbeckmann S."/>
            <person name="Bunk B."/>
            <person name="Jeske O."/>
            <person name="Meyerdierks A."/>
            <person name="Storesund J.E."/>
            <person name="Kallscheuer N."/>
            <person name="Luecker S."/>
            <person name="Lage O.M."/>
            <person name="Pohl T."/>
            <person name="Merkel B.J."/>
            <person name="Hornburger P."/>
            <person name="Mueller R.-W."/>
            <person name="Bruemmer F."/>
            <person name="Labrenz M."/>
            <person name="Spormann A.M."/>
            <person name="Op den Camp H."/>
            <person name="Overmann J."/>
            <person name="Amann R."/>
            <person name="Jetten M.S.M."/>
            <person name="Mascher T."/>
            <person name="Medema M.H."/>
            <person name="Devos D.P."/>
            <person name="Kaster A.-K."/>
            <person name="Ovreas L."/>
            <person name="Rohde M."/>
            <person name="Galperin M.Y."/>
            <person name="Jogler C."/>
        </authorList>
    </citation>
    <scope>NUCLEOTIDE SEQUENCE [LARGE SCALE GENOMIC DNA]</scope>
    <source>
        <strain evidence="2 3">Poly30</strain>
    </source>
</reference>
<dbReference type="AlphaFoldDB" id="A0A518EUQ3"/>
<dbReference type="EMBL" id="CP036434">
    <property type="protein sequence ID" value="QDV07822.1"/>
    <property type="molecule type" value="Genomic_DNA"/>
</dbReference>
<dbReference type="PROSITE" id="PS51202">
    <property type="entry name" value="RCK_C"/>
    <property type="match status" value="1"/>
</dbReference>
<dbReference type="GO" id="GO:0008324">
    <property type="term" value="F:monoatomic cation transmembrane transporter activity"/>
    <property type="evidence" value="ECO:0007669"/>
    <property type="project" value="InterPro"/>
</dbReference>
<name>A0A518EUQ3_9BACT</name>
<evidence type="ECO:0000313" key="3">
    <source>
        <dbReference type="Proteomes" id="UP000320390"/>
    </source>
</evidence>
<feature type="domain" description="RCK C-terminal" evidence="1">
    <location>
        <begin position="1"/>
        <end position="77"/>
    </location>
</feature>
<proteinExistence type="predicted"/>
<evidence type="ECO:0000313" key="2">
    <source>
        <dbReference type="EMBL" id="QDV07822.1"/>
    </source>
</evidence>
<accession>A0A518EUQ3</accession>
<evidence type="ECO:0000259" key="1">
    <source>
        <dbReference type="PROSITE" id="PS51202"/>
    </source>
</evidence>
<dbReference type="InterPro" id="IPR036721">
    <property type="entry name" value="RCK_C_sf"/>
</dbReference>
<dbReference type="Proteomes" id="UP000320390">
    <property type="component" value="Chromosome"/>
</dbReference>
<organism evidence="2 3">
    <name type="scientific">Saltatorellus ferox</name>
    <dbReference type="NCBI Taxonomy" id="2528018"/>
    <lineage>
        <taxon>Bacteria</taxon>
        <taxon>Pseudomonadati</taxon>
        <taxon>Planctomycetota</taxon>
        <taxon>Planctomycetia</taxon>
        <taxon>Planctomycetia incertae sedis</taxon>
        <taxon>Saltatorellus</taxon>
    </lineage>
</organism>